<dbReference type="PROSITE" id="PS51750">
    <property type="entry name" value="BRO_N"/>
    <property type="match status" value="1"/>
</dbReference>
<reference evidence="3 4" key="1">
    <citation type="submission" date="2019-08" db="EMBL/GenBank/DDBJ databases">
        <title>Deep-cultivation of Planctomycetes and their phenomic and genomic characterization uncovers novel biology.</title>
        <authorList>
            <person name="Wiegand S."/>
            <person name="Jogler M."/>
            <person name="Boedeker C."/>
            <person name="Pinto D."/>
            <person name="Vollmers J."/>
            <person name="Rivas-Marin E."/>
            <person name="Kohn T."/>
            <person name="Peeters S.H."/>
            <person name="Heuer A."/>
            <person name="Rast P."/>
            <person name="Oberbeckmann S."/>
            <person name="Bunk B."/>
            <person name="Jeske O."/>
            <person name="Meyerdierks A."/>
            <person name="Storesund J.E."/>
            <person name="Kallscheuer N."/>
            <person name="Luecker S."/>
            <person name="Lage O.M."/>
            <person name="Pohl T."/>
            <person name="Merkel B.J."/>
            <person name="Hornburger P."/>
            <person name="Mueller R.-W."/>
            <person name="Bruemmer F."/>
            <person name="Labrenz M."/>
            <person name="Spormann A.M."/>
            <person name="Op den Camp H."/>
            <person name="Overmann J."/>
            <person name="Amann R."/>
            <person name="Jetten M.S.M."/>
            <person name="Mascher T."/>
            <person name="Medema M.H."/>
            <person name="Devos D.P."/>
            <person name="Kaster A.-K."/>
            <person name="Ovreas L."/>
            <person name="Rohde M."/>
            <person name="Galperin M.Y."/>
            <person name="Jogler C."/>
        </authorList>
    </citation>
    <scope>NUCLEOTIDE SEQUENCE [LARGE SCALE GENOMIC DNA]</scope>
    <source>
        <strain evidence="3 4">OJF2</strain>
    </source>
</reference>
<keyword evidence="4" id="KW-1185">Reference proteome</keyword>
<sequence>MAETAGKFRGGTVREAEHAGGEVGGPIDTLAFRFDGQDVRVDAEAGGVWFIAADVARPLGYRLAANLTRMLRAHQRGIRLVNTLKGPQKMLAIPGGGLYRAILCDRSKNAERYQDWATDVTLPAIRGTVRYEASSVAIIGTFAATFSCRSPPRAPYRWDRHMCLRRPSRSRTRSEHVARLMPLEHTMISRLPPGITGRSICPGFGGWPRIEPTVEEGKGSRPSLARPVHPGESAGRCDGPRCGTRGEGMSGRPRLRPPELAAGSHEGICRGE</sequence>
<dbReference type="Proteomes" id="UP000324233">
    <property type="component" value="Chromosome"/>
</dbReference>
<dbReference type="Pfam" id="PF02498">
    <property type="entry name" value="Bro-N"/>
    <property type="match status" value="1"/>
</dbReference>
<organism evidence="3 4">
    <name type="scientific">Aquisphaera giovannonii</name>
    <dbReference type="NCBI Taxonomy" id="406548"/>
    <lineage>
        <taxon>Bacteria</taxon>
        <taxon>Pseudomonadati</taxon>
        <taxon>Planctomycetota</taxon>
        <taxon>Planctomycetia</taxon>
        <taxon>Isosphaerales</taxon>
        <taxon>Isosphaeraceae</taxon>
        <taxon>Aquisphaera</taxon>
    </lineage>
</organism>
<proteinExistence type="predicted"/>
<gene>
    <name evidence="3" type="ORF">OJF2_05880</name>
</gene>
<evidence type="ECO:0000259" key="2">
    <source>
        <dbReference type="PROSITE" id="PS51750"/>
    </source>
</evidence>
<evidence type="ECO:0000256" key="1">
    <source>
        <dbReference type="SAM" id="MobiDB-lite"/>
    </source>
</evidence>
<dbReference type="RefSeq" id="WP_168221574.1">
    <property type="nucleotide sequence ID" value="NZ_CP042997.1"/>
</dbReference>
<feature type="region of interest" description="Disordered" evidence="1">
    <location>
        <begin position="215"/>
        <end position="272"/>
    </location>
</feature>
<dbReference type="AlphaFoldDB" id="A0A5B9VVE1"/>
<dbReference type="InterPro" id="IPR003497">
    <property type="entry name" value="BRO_N_domain"/>
</dbReference>
<evidence type="ECO:0000313" key="3">
    <source>
        <dbReference type="EMBL" id="QEH32119.1"/>
    </source>
</evidence>
<dbReference type="KEGG" id="agv:OJF2_05880"/>
<evidence type="ECO:0000313" key="4">
    <source>
        <dbReference type="Proteomes" id="UP000324233"/>
    </source>
</evidence>
<feature type="domain" description="Bro-N" evidence="2">
    <location>
        <begin position="24"/>
        <end position="129"/>
    </location>
</feature>
<protein>
    <recommendedName>
        <fullName evidence="2">Bro-N domain-containing protein</fullName>
    </recommendedName>
</protein>
<accession>A0A5B9VVE1</accession>
<dbReference type="EMBL" id="CP042997">
    <property type="protein sequence ID" value="QEH32119.1"/>
    <property type="molecule type" value="Genomic_DNA"/>
</dbReference>
<dbReference type="SMART" id="SM01040">
    <property type="entry name" value="Bro-N"/>
    <property type="match status" value="1"/>
</dbReference>
<feature type="region of interest" description="Disordered" evidence="1">
    <location>
        <begin position="1"/>
        <end position="21"/>
    </location>
</feature>
<name>A0A5B9VVE1_9BACT</name>